<dbReference type="Proteomes" id="UP000191522">
    <property type="component" value="Unassembled WGS sequence"/>
</dbReference>
<gene>
    <name evidence="3" type="ORF">PENDEC_c037G05092</name>
</gene>
<reference evidence="4" key="1">
    <citation type="journal article" date="2017" name="Nat. Microbiol.">
        <title>Global analysis of biosynthetic gene clusters reveals vast potential of secondary metabolite production in Penicillium species.</title>
        <authorList>
            <person name="Nielsen J.C."/>
            <person name="Grijseels S."/>
            <person name="Prigent S."/>
            <person name="Ji B."/>
            <person name="Dainat J."/>
            <person name="Nielsen K.F."/>
            <person name="Frisvad J.C."/>
            <person name="Workman M."/>
            <person name="Nielsen J."/>
        </authorList>
    </citation>
    <scope>NUCLEOTIDE SEQUENCE [LARGE SCALE GENOMIC DNA]</scope>
    <source>
        <strain evidence="4">IBT 11843</strain>
    </source>
</reference>
<keyword evidence="4" id="KW-1185">Reference proteome</keyword>
<dbReference type="OMA" id="WDCTNSL"/>
<sequence>MRLFVSVALTALAWTVNAATFDWDCTNALGTCQNYCFYAQCRGGAGQQFTYDSDKTKRPGRRQASGCSKTPCSDSSLSYSKFGNSCDEFPFASTQEGGSGARLRCVDSSENSSEGGQLSAFYGTINNGDKFGITIENWKGASYCEDNPSCANDGGEFFLDPTGNFIDGKRSIAGRGLKLDPGYNTPAAQLRTIKTEDGSEHLVIAEDGANPLKAGDEIWSARRNATLKIVD</sequence>
<proteinExistence type="predicted"/>
<evidence type="ECO:0000313" key="3">
    <source>
        <dbReference type="EMBL" id="OQD67381.1"/>
    </source>
</evidence>
<dbReference type="InterPro" id="IPR029476">
    <property type="entry name" value="DNase_NucA_NucB"/>
</dbReference>
<evidence type="ECO:0000259" key="2">
    <source>
        <dbReference type="Pfam" id="PF14040"/>
    </source>
</evidence>
<feature type="signal peptide" evidence="1">
    <location>
        <begin position="1"/>
        <end position="18"/>
    </location>
</feature>
<evidence type="ECO:0000313" key="4">
    <source>
        <dbReference type="Proteomes" id="UP000191522"/>
    </source>
</evidence>
<name>A0A1V6NRN4_PENDC</name>
<organism evidence="3 4">
    <name type="scientific">Penicillium decumbens</name>
    <dbReference type="NCBI Taxonomy" id="69771"/>
    <lineage>
        <taxon>Eukaryota</taxon>
        <taxon>Fungi</taxon>
        <taxon>Dikarya</taxon>
        <taxon>Ascomycota</taxon>
        <taxon>Pezizomycotina</taxon>
        <taxon>Eurotiomycetes</taxon>
        <taxon>Eurotiomycetidae</taxon>
        <taxon>Eurotiales</taxon>
        <taxon>Aspergillaceae</taxon>
        <taxon>Penicillium</taxon>
    </lineage>
</organism>
<protein>
    <recommendedName>
        <fullName evidence="2">Deoxyribonuclease NucA/NucB domain-containing protein</fullName>
    </recommendedName>
</protein>
<keyword evidence="1" id="KW-0732">Signal</keyword>
<accession>A0A1V6NRN4</accession>
<comment type="caution">
    <text evidence="3">The sequence shown here is derived from an EMBL/GenBank/DDBJ whole genome shotgun (WGS) entry which is preliminary data.</text>
</comment>
<dbReference type="STRING" id="69771.A0A1V6NRN4"/>
<feature type="chain" id="PRO_5012189987" description="Deoxyribonuclease NucA/NucB domain-containing protein" evidence="1">
    <location>
        <begin position="19"/>
        <end position="231"/>
    </location>
</feature>
<dbReference type="OrthoDB" id="2748312at2759"/>
<dbReference type="AlphaFoldDB" id="A0A1V6NRN4"/>
<dbReference type="EMBL" id="MDYL01000037">
    <property type="protein sequence ID" value="OQD67381.1"/>
    <property type="molecule type" value="Genomic_DNA"/>
</dbReference>
<feature type="domain" description="Deoxyribonuclease NucA/NucB" evidence="2">
    <location>
        <begin position="40"/>
        <end position="134"/>
    </location>
</feature>
<evidence type="ECO:0000256" key="1">
    <source>
        <dbReference type="SAM" id="SignalP"/>
    </source>
</evidence>
<dbReference type="Pfam" id="PF14040">
    <property type="entry name" value="DNase_NucA_NucB"/>
    <property type="match status" value="1"/>
</dbReference>